<dbReference type="STRING" id="1314674.A0A0D7BU31"/>
<evidence type="ECO:0000256" key="1">
    <source>
        <dbReference type="SAM" id="Phobius"/>
    </source>
</evidence>
<organism evidence="2 3">
    <name type="scientific">Cylindrobasidium torrendii FP15055 ss-10</name>
    <dbReference type="NCBI Taxonomy" id="1314674"/>
    <lineage>
        <taxon>Eukaryota</taxon>
        <taxon>Fungi</taxon>
        <taxon>Dikarya</taxon>
        <taxon>Basidiomycota</taxon>
        <taxon>Agaricomycotina</taxon>
        <taxon>Agaricomycetes</taxon>
        <taxon>Agaricomycetidae</taxon>
        <taxon>Agaricales</taxon>
        <taxon>Marasmiineae</taxon>
        <taxon>Physalacriaceae</taxon>
        <taxon>Cylindrobasidium</taxon>
    </lineage>
</organism>
<dbReference type="PANTHER" id="PTHR37471:SF1">
    <property type="entry name" value="AB HYDROLASE-1 DOMAIN-CONTAINING PROTEIN"/>
    <property type="match status" value="1"/>
</dbReference>
<gene>
    <name evidence="2" type="ORF">CYLTODRAFT_416320</name>
</gene>
<dbReference type="Proteomes" id="UP000054007">
    <property type="component" value="Unassembled WGS sequence"/>
</dbReference>
<reference evidence="2 3" key="1">
    <citation type="journal article" date="2015" name="Fungal Genet. Biol.">
        <title>Evolution of novel wood decay mechanisms in Agaricales revealed by the genome sequences of Fistulina hepatica and Cylindrobasidium torrendii.</title>
        <authorList>
            <person name="Floudas D."/>
            <person name="Held B.W."/>
            <person name="Riley R."/>
            <person name="Nagy L.G."/>
            <person name="Koehler G."/>
            <person name="Ransdell A.S."/>
            <person name="Younus H."/>
            <person name="Chow J."/>
            <person name="Chiniquy J."/>
            <person name="Lipzen A."/>
            <person name="Tritt A."/>
            <person name="Sun H."/>
            <person name="Haridas S."/>
            <person name="LaButti K."/>
            <person name="Ohm R.A."/>
            <person name="Kues U."/>
            <person name="Blanchette R.A."/>
            <person name="Grigoriev I.V."/>
            <person name="Minto R.E."/>
            <person name="Hibbett D.S."/>
        </authorList>
    </citation>
    <scope>NUCLEOTIDE SEQUENCE [LARGE SCALE GENOMIC DNA]</scope>
    <source>
        <strain evidence="2 3">FP15055 ss-10</strain>
    </source>
</reference>
<evidence type="ECO:0000313" key="2">
    <source>
        <dbReference type="EMBL" id="KIY74048.1"/>
    </source>
</evidence>
<dbReference type="AlphaFoldDB" id="A0A0D7BU31"/>
<sequence length="528" mass="61144">MTAADISEVLEHTPRRRLSFYFVLLFVVGPVWLAVPSCWLYVFYALFTKDLFIEGWKGYALFTLASAEVVFNIYYRYLVRQLDVPTTTPIRTVEELEETLSRVLKAGLISPDVRPDKVADGAARPASPWEDVAELDYNDPRACDFRHAFRTWFYRVPWSQVRRHECRQWLYWAIYNADMPPLERMSTQEQEVLERALGSMEKRIGRKIPEGSNPETKPFRISLDTLNVYSRPLVMYAIIFAINWVTTKRLQWKYQFEFSSYNGMEYAIRTPKTWNPSSKERPIVFFYGLGSGISQYKVALTRIIRQVPDRPLLVIMQPHISQDIFHPNYLNPFTREETTERLAGLLDSLGWANASTDLSKEALVRRPGSELGVTMLSHSNGTYGHTWMLKDKPHMISRNCLIDPVCFSSWEGDTCFNFLYRPCTNGLHLFMRYFVSSELGIAYMLTRRFDWTSNALWASEIPNASDVSKTLFVLGGKDLIIKAHRARQYLVSHGIGNSLHYDETGQHGQALMLTGESHQKIMSWLRQT</sequence>
<dbReference type="SUPFAM" id="SSF53474">
    <property type="entry name" value="alpha/beta-Hydrolases"/>
    <property type="match status" value="1"/>
</dbReference>
<keyword evidence="3" id="KW-1185">Reference proteome</keyword>
<dbReference type="PANTHER" id="PTHR37471">
    <property type="entry name" value="UNNAMED PRODUCT"/>
    <property type="match status" value="1"/>
</dbReference>
<proteinExistence type="predicted"/>
<feature type="transmembrane region" description="Helical" evidence="1">
    <location>
        <begin position="20"/>
        <end position="47"/>
    </location>
</feature>
<evidence type="ECO:0008006" key="4">
    <source>
        <dbReference type="Google" id="ProtNLM"/>
    </source>
</evidence>
<keyword evidence="1" id="KW-0812">Transmembrane</keyword>
<dbReference type="InterPro" id="IPR029058">
    <property type="entry name" value="AB_hydrolase_fold"/>
</dbReference>
<dbReference type="OrthoDB" id="6431331at2759"/>
<evidence type="ECO:0000313" key="3">
    <source>
        <dbReference type="Proteomes" id="UP000054007"/>
    </source>
</evidence>
<protein>
    <recommendedName>
        <fullName evidence="4">Alpha/beta-hydrolase</fullName>
    </recommendedName>
</protein>
<keyword evidence="1" id="KW-0472">Membrane</keyword>
<name>A0A0D7BU31_9AGAR</name>
<accession>A0A0D7BU31</accession>
<dbReference type="EMBL" id="KN880432">
    <property type="protein sequence ID" value="KIY74048.1"/>
    <property type="molecule type" value="Genomic_DNA"/>
</dbReference>
<keyword evidence="1" id="KW-1133">Transmembrane helix</keyword>